<dbReference type="EMBL" id="BAAACZ010000016">
    <property type="protein sequence ID" value="GAA0464157.1"/>
    <property type="molecule type" value="Genomic_DNA"/>
</dbReference>
<dbReference type="PROSITE" id="PS50949">
    <property type="entry name" value="HTH_GNTR"/>
    <property type="match status" value="1"/>
</dbReference>
<dbReference type="PRINTS" id="PR00035">
    <property type="entry name" value="HTHGNTR"/>
</dbReference>
<dbReference type="SUPFAM" id="SSF46785">
    <property type="entry name" value="Winged helix' DNA-binding domain"/>
    <property type="match status" value="1"/>
</dbReference>
<dbReference type="InterPro" id="IPR050679">
    <property type="entry name" value="Bact_HTH_transcr_reg"/>
</dbReference>
<evidence type="ECO:0000313" key="5">
    <source>
        <dbReference type="EMBL" id="GAA0464157.1"/>
    </source>
</evidence>
<organism evidence="5 6">
    <name type="scientific">Alkalibacillus silvisoli</name>
    <dbReference type="NCBI Taxonomy" id="392823"/>
    <lineage>
        <taxon>Bacteria</taxon>
        <taxon>Bacillati</taxon>
        <taxon>Bacillota</taxon>
        <taxon>Bacilli</taxon>
        <taxon>Bacillales</taxon>
        <taxon>Bacillaceae</taxon>
        <taxon>Alkalibacillus</taxon>
    </lineage>
</organism>
<dbReference type="Gene3D" id="1.10.10.10">
    <property type="entry name" value="Winged helix-like DNA-binding domain superfamily/Winged helix DNA-binding domain"/>
    <property type="match status" value="1"/>
</dbReference>
<dbReference type="Pfam" id="PF00392">
    <property type="entry name" value="GntR"/>
    <property type="match status" value="1"/>
</dbReference>
<name>A0ABP3JTS3_9BACI</name>
<dbReference type="SMART" id="SM00345">
    <property type="entry name" value="HTH_GNTR"/>
    <property type="match status" value="1"/>
</dbReference>
<keyword evidence="6" id="KW-1185">Reference proteome</keyword>
<dbReference type="PANTHER" id="PTHR44846">
    <property type="entry name" value="MANNOSYL-D-GLYCERATE TRANSPORT/METABOLISM SYSTEM REPRESSOR MNGR-RELATED"/>
    <property type="match status" value="1"/>
</dbReference>
<evidence type="ECO:0000256" key="1">
    <source>
        <dbReference type="ARBA" id="ARBA00023015"/>
    </source>
</evidence>
<protein>
    <recommendedName>
        <fullName evidence="4">HTH gntR-type domain-containing protein</fullName>
    </recommendedName>
</protein>
<dbReference type="InterPro" id="IPR000524">
    <property type="entry name" value="Tscrpt_reg_HTH_GntR"/>
</dbReference>
<reference evidence="6" key="1">
    <citation type="journal article" date="2019" name="Int. J. Syst. Evol. Microbiol.">
        <title>The Global Catalogue of Microorganisms (GCM) 10K type strain sequencing project: providing services to taxonomists for standard genome sequencing and annotation.</title>
        <authorList>
            <consortium name="The Broad Institute Genomics Platform"/>
            <consortium name="The Broad Institute Genome Sequencing Center for Infectious Disease"/>
            <person name="Wu L."/>
            <person name="Ma J."/>
        </authorList>
    </citation>
    <scope>NUCLEOTIDE SEQUENCE [LARGE SCALE GENOMIC DNA]</scope>
    <source>
        <strain evidence="6">JCM 14193</strain>
    </source>
</reference>
<accession>A0ABP3JTS3</accession>
<dbReference type="CDD" id="cd07377">
    <property type="entry name" value="WHTH_GntR"/>
    <property type="match status" value="1"/>
</dbReference>
<keyword evidence="1" id="KW-0805">Transcription regulation</keyword>
<dbReference type="Proteomes" id="UP001500740">
    <property type="component" value="Unassembled WGS sequence"/>
</dbReference>
<dbReference type="InterPro" id="IPR036388">
    <property type="entry name" value="WH-like_DNA-bd_sf"/>
</dbReference>
<feature type="domain" description="HTH gntR-type" evidence="4">
    <location>
        <begin position="10"/>
        <end position="78"/>
    </location>
</feature>
<proteinExistence type="predicted"/>
<evidence type="ECO:0000256" key="2">
    <source>
        <dbReference type="ARBA" id="ARBA00023125"/>
    </source>
</evidence>
<keyword evidence="3" id="KW-0804">Transcription</keyword>
<dbReference type="InterPro" id="IPR036390">
    <property type="entry name" value="WH_DNA-bd_sf"/>
</dbReference>
<evidence type="ECO:0000313" key="6">
    <source>
        <dbReference type="Proteomes" id="UP001500740"/>
    </source>
</evidence>
<sequence>MDFDRLKGGNPLYQQIAKWMIDHIHSGNWKEGYKLPAEEELAEQLEVSRGTLRKAMVRLLKQGLLEQVQRKGDFHFKSFYHNHN</sequence>
<evidence type="ECO:0000256" key="3">
    <source>
        <dbReference type="ARBA" id="ARBA00023163"/>
    </source>
</evidence>
<dbReference type="RefSeq" id="WP_343783393.1">
    <property type="nucleotide sequence ID" value="NZ_BAAACZ010000016.1"/>
</dbReference>
<comment type="caution">
    <text evidence="5">The sequence shown here is derived from an EMBL/GenBank/DDBJ whole genome shotgun (WGS) entry which is preliminary data.</text>
</comment>
<keyword evidence="2" id="KW-0238">DNA-binding</keyword>
<gene>
    <name evidence="5" type="ORF">GCM10008935_19860</name>
</gene>
<evidence type="ECO:0000259" key="4">
    <source>
        <dbReference type="PROSITE" id="PS50949"/>
    </source>
</evidence>
<dbReference type="PANTHER" id="PTHR44846:SF1">
    <property type="entry name" value="MANNOSYL-D-GLYCERATE TRANSPORT_METABOLISM SYSTEM REPRESSOR MNGR-RELATED"/>
    <property type="match status" value="1"/>
</dbReference>